<gene>
    <name evidence="3" type="ORF">FM114_14730</name>
</gene>
<dbReference type="InterPro" id="IPR050879">
    <property type="entry name" value="Acyltransferase_3"/>
</dbReference>
<dbReference type="EMBL" id="FUKQ01000056">
    <property type="protein sequence ID" value="SJN44001.1"/>
    <property type="molecule type" value="Genomic_DNA"/>
</dbReference>
<feature type="transmembrane region" description="Helical" evidence="1">
    <location>
        <begin position="247"/>
        <end position="266"/>
    </location>
</feature>
<accession>A0A1R4KI35</accession>
<dbReference type="RefSeq" id="WP_094765903.1">
    <property type="nucleotide sequence ID" value="NZ_FUKQ01000056.1"/>
</dbReference>
<feature type="domain" description="Acyltransferase 3" evidence="2">
    <location>
        <begin position="23"/>
        <end position="334"/>
    </location>
</feature>
<dbReference type="Pfam" id="PF01757">
    <property type="entry name" value="Acyl_transf_3"/>
    <property type="match status" value="1"/>
</dbReference>
<keyword evidence="3" id="KW-0808">Transferase</keyword>
<reference evidence="3 4" key="1">
    <citation type="submission" date="2017-02" db="EMBL/GenBank/DDBJ databases">
        <authorList>
            <person name="Peterson S.W."/>
        </authorList>
    </citation>
    <scope>NUCLEOTIDE SEQUENCE [LARGE SCALE GENOMIC DNA]</scope>
    <source>
        <strain evidence="3 4">LSP_Lj1</strain>
    </source>
</reference>
<keyword evidence="4" id="KW-1185">Reference proteome</keyword>
<dbReference type="OrthoDB" id="3404679at2"/>
<feature type="transmembrane region" description="Helical" evidence="1">
    <location>
        <begin position="272"/>
        <end position="293"/>
    </location>
</feature>
<keyword evidence="3" id="KW-0012">Acyltransferase</keyword>
<dbReference type="InterPro" id="IPR002656">
    <property type="entry name" value="Acyl_transf_3_dom"/>
</dbReference>
<feature type="transmembrane region" description="Helical" evidence="1">
    <location>
        <begin position="59"/>
        <end position="87"/>
    </location>
</feature>
<evidence type="ECO:0000313" key="4">
    <source>
        <dbReference type="Proteomes" id="UP000188342"/>
    </source>
</evidence>
<protein>
    <submittedName>
        <fullName evidence="3">Putative transmembrane acyltransferase</fullName>
    </submittedName>
</protein>
<feature type="transmembrane region" description="Helical" evidence="1">
    <location>
        <begin position="340"/>
        <end position="366"/>
    </location>
</feature>
<keyword evidence="1 3" id="KW-0812">Transmembrane</keyword>
<dbReference type="PANTHER" id="PTHR23028">
    <property type="entry name" value="ACETYLTRANSFERASE"/>
    <property type="match status" value="1"/>
</dbReference>
<feature type="transmembrane region" description="Helical" evidence="1">
    <location>
        <begin position="161"/>
        <end position="185"/>
    </location>
</feature>
<dbReference type="Proteomes" id="UP000188342">
    <property type="component" value="Unassembled WGS sequence"/>
</dbReference>
<feature type="transmembrane region" description="Helical" evidence="1">
    <location>
        <begin position="300"/>
        <end position="320"/>
    </location>
</feature>
<dbReference type="GO" id="GO:0000271">
    <property type="term" value="P:polysaccharide biosynthetic process"/>
    <property type="evidence" value="ECO:0007669"/>
    <property type="project" value="TreeGrafter"/>
</dbReference>
<evidence type="ECO:0000313" key="3">
    <source>
        <dbReference type="EMBL" id="SJN44001.1"/>
    </source>
</evidence>
<proteinExistence type="predicted"/>
<feature type="transmembrane region" description="Helical" evidence="1">
    <location>
        <begin position="215"/>
        <end position="235"/>
    </location>
</feature>
<keyword evidence="1" id="KW-1133">Transmembrane helix</keyword>
<name>A0A1R4KI35_9ACTN</name>
<sequence>MQSGEKTLFSAFTRVVANGRFIPEIDGLRFGAIGSVVAFHVAIDLATKYPQTWAMPDDLVGFVLGTGAFGVQLFFVISGMVLALPFVRHARGKGKKVDLGRYFWRRITRLEPPYILVMTGLLALLILTHAETVGTLLRHWLASIFYLHNLTYGTESLINNVAWSLEIEIQFYILVPLLTMVFRIADKRLRRTIIIATTALFAVLAGFVIPTDSRLALTLAAYLQYFLLGFLLADMHVEGELSRPKTPLWDLATLLGWPLFIFFVGNLGEPGWGRWGILGMTAVMLPLFIAAFRGTWTNKLVTLHPVTAIGGMCYTIYLIHNPMLGFTLNLTSMIDPGGSYLMRYLVQLAINSLLILAAAAVFYLLVERPCMNPKWPQDLAARLRGGSSHTALDS</sequence>
<dbReference type="STRING" id="1255658.FM114_14730"/>
<dbReference type="GO" id="GO:0016020">
    <property type="term" value="C:membrane"/>
    <property type="evidence" value="ECO:0007669"/>
    <property type="project" value="TreeGrafter"/>
</dbReference>
<dbReference type="AlphaFoldDB" id="A0A1R4KI35"/>
<feature type="transmembrane region" description="Helical" evidence="1">
    <location>
        <begin position="114"/>
        <end position="141"/>
    </location>
</feature>
<keyword evidence="1" id="KW-0472">Membrane</keyword>
<organism evidence="3 4">
    <name type="scientific">Luteococcus japonicus LSP_Lj1</name>
    <dbReference type="NCBI Taxonomy" id="1255658"/>
    <lineage>
        <taxon>Bacteria</taxon>
        <taxon>Bacillati</taxon>
        <taxon>Actinomycetota</taxon>
        <taxon>Actinomycetes</taxon>
        <taxon>Propionibacteriales</taxon>
        <taxon>Propionibacteriaceae</taxon>
        <taxon>Luteococcus</taxon>
    </lineage>
</organism>
<dbReference type="GO" id="GO:0016747">
    <property type="term" value="F:acyltransferase activity, transferring groups other than amino-acyl groups"/>
    <property type="evidence" value="ECO:0007669"/>
    <property type="project" value="InterPro"/>
</dbReference>
<feature type="transmembrane region" description="Helical" evidence="1">
    <location>
        <begin position="28"/>
        <end position="47"/>
    </location>
</feature>
<dbReference type="PANTHER" id="PTHR23028:SF53">
    <property type="entry name" value="ACYL_TRANSF_3 DOMAIN-CONTAINING PROTEIN"/>
    <property type="match status" value="1"/>
</dbReference>
<evidence type="ECO:0000259" key="2">
    <source>
        <dbReference type="Pfam" id="PF01757"/>
    </source>
</evidence>
<feature type="transmembrane region" description="Helical" evidence="1">
    <location>
        <begin position="192"/>
        <end position="209"/>
    </location>
</feature>
<evidence type="ECO:0000256" key="1">
    <source>
        <dbReference type="SAM" id="Phobius"/>
    </source>
</evidence>